<dbReference type="HOGENOM" id="CLU_007100_9_2_6"/>
<feature type="transmembrane region" description="Helical" evidence="8">
    <location>
        <begin position="128"/>
        <end position="147"/>
    </location>
</feature>
<dbReference type="AlphaFoldDB" id="L0GYV8"/>
<dbReference type="GO" id="GO:0042773">
    <property type="term" value="P:ATP synthesis coupled electron transport"/>
    <property type="evidence" value="ECO:0007669"/>
    <property type="project" value="InterPro"/>
</dbReference>
<dbReference type="Pfam" id="PF00361">
    <property type="entry name" value="Proton_antipo_M"/>
    <property type="match status" value="1"/>
</dbReference>
<evidence type="ECO:0000256" key="6">
    <source>
        <dbReference type="ARBA" id="ARBA00023136"/>
    </source>
</evidence>
<feature type="transmembrane region" description="Helical" evidence="8">
    <location>
        <begin position="411"/>
        <end position="431"/>
    </location>
</feature>
<evidence type="ECO:0000313" key="10">
    <source>
        <dbReference type="EMBL" id="AGA90560.1"/>
    </source>
</evidence>
<dbReference type="OrthoDB" id="9768329at2"/>
<reference evidence="10 11" key="1">
    <citation type="submission" date="2011-09" db="EMBL/GenBank/DDBJ databases">
        <title>Complete sequence of chromosome of Thioflavicoccus mobilis 8321.</title>
        <authorList>
            <consortium name="US DOE Joint Genome Institute"/>
            <person name="Lucas S."/>
            <person name="Han J."/>
            <person name="Lapidus A."/>
            <person name="Cheng J.-F."/>
            <person name="Goodwin L."/>
            <person name="Pitluck S."/>
            <person name="Peters L."/>
            <person name="Ovchinnikova G."/>
            <person name="Lu M."/>
            <person name="Detter J.C."/>
            <person name="Han C."/>
            <person name="Tapia R."/>
            <person name="Land M."/>
            <person name="Hauser L."/>
            <person name="Kyrpides N."/>
            <person name="Ivanova N."/>
            <person name="Pagani I."/>
            <person name="Vogl K."/>
            <person name="Liu Z."/>
            <person name="Imhoff J."/>
            <person name="Thiel V."/>
            <person name="Frigaard N.-U."/>
            <person name="Bryant D."/>
            <person name="Woyke T."/>
        </authorList>
    </citation>
    <scope>NUCLEOTIDE SEQUENCE [LARGE SCALE GENOMIC DNA]</scope>
    <source>
        <strain evidence="10 11">8321</strain>
    </source>
</reference>
<accession>L0GYV8</accession>
<dbReference type="EMBL" id="CP003051">
    <property type="protein sequence ID" value="AGA90560.1"/>
    <property type="molecule type" value="Genomic_DNA"/>
</dbReference>
<comment type="subcellular location">
    <subcellularLocation>
        <location evidence="1">Cell membrane</location>
        <topology evidence="1">Multi-pass membrane protein</topology>
    </subcellularLocation>
    <subcellularLocation>
        <location evidence="7">Membrane</location>
        <topology evidence="7">Multi-pass membrane protein</topology>
    </subcellularLocation>
</comment>
<feature type="transmembrane region" description="Helical" evidence="8">
    <location>
        <begin position="372"/>
        <end position="391"/>
    </location>
</feature>
<sequence>MSHLILAPLLVPLAAGALLLLAERASLYTRRVVSLGALVILLGVSFELLEVAGKGEIQVYLVGDWPAPFGIVLVLDRLAALLVTLTTVLGFASITHAIQGTDRGGPLFHALFQFQLLGLNGVFLTGDLFNLFVFFEILLISSYGLLLHGGGRQRTRAGLHYVVLNLLGSSLFLFAIAILYSVAGTLNMADLGQVLATLDPADAALARTGALLLLVVFALKAAVLPLHFWLPHAYGTATAPIAALFAIMTKVGVYAIVRVFGLFGHGDGPLADVAGPWIAGAALATMAAGTFGAMASRDLRQKVAYLVMISVGTLLIAVSLDSTAGLTGAVFYLIHTTLVTGALFLLTDLIAHGRPRGATITSDDERPAGSGPLAVLFFIASIAVIGMPPLSGLVGKLLILDAARSSPWAPWIWATVLLSGFMILVSLTRAGSDLFWRGGVSAERTAPAPHRLIPVGILLAASPLLVVFGGPLSELAQATAEQLSDTSGYIEAVLGQAPASARIPREVP</sequence>
<keyword evidence="5 8" id="KW-1133">Transmembrane helix</keyword>
<evidence type="ECO:0000256" key="1">
    <source>
        <dbReference type="ARBA" id="ARBA00004651"/>
    </source>
</evidence>
<evidence type="ECO:0000256" key="4">
    <source>
        <dbReference type="ARBA" id="ARBA00022692"/>
    </source>
</evidence>
<feature type="transmembrane region" description="Helical" evidence="8">
    <location>
        <begin position="78"/>
        <end position="98"/>
    </location>
</feature>
<keyword evidence="10" id="KW-0456">Lyase</keyword>
<feature type="transmembrane region" description="Helical" evidence="8">
    <location>
        <begin position="203"/>
        <end position="230"/>
    </location>
</feature>
<evidence type="ECO:0000256" key="2">
    <source>
        <dbReference type="ARBA" id="ARBA00005346"/>
    </source>
</evidence>
<dbReference type="PRINTS" id="PR01437">
    <property type="entry name" value="NUOXDRDTASE4"/>
</dbReference>
<dbReference type="InterPro" id="IPR050586">
    <property type="entry name" value="CPA3_Na-H_Antiporter_D"/>
</dbReference>
<feature type="transmembrane region" description="Helical" evidence="8">
    <location>
        <begin position="277"/>
        <end position="296"/>
    </location>
</feature>
<dbReference type="eggNOG" id="COG0651">
    <property type="taxonomic scope" value="Bacteria"/>
</dbReference>
<evidence type="ECO:0000313" key="11">
    <source>
        <dbReference type="Proteomes" id="UP000010816"/>
    </source>
</evidence>
<evidence type="ECO:0000256" key="8">
    <source>
        <dbReference type="SAM" id="Phobius"/>
    </source>
</evidence>
<dbReference type="PANTHER" id="PTHR42703">
    <property type="entry name" value="NADH DEHYDROGENASE"/>
    <property type="match status" value="1"/>
</dbReference>
<feature type="domain" description="NADH:quinone oxidoreductase/Mrp antiporter transmembrane" evidence="9">
    <location>
        <begin position="126"/>
        <end position="419"/>
    </location>
</feature>
<feature type="transmembrane region" description="Helical" evidence="8">
    <location>
        <begin position="159"/>
        <end position="183"/>
    </location>
</feature>
<keyword evidence="4 7" id="KW-0812">Transmembrane</keyword>
<organism evidence="10 11">
    <name type="scientific">Thioflavicoccus mobilis 8321</name>
    <dbReference type="NCBI Taxonomy" id="765912"/>
    <lineage>
        <taxon>Bacteria</taxon>
        <taxon>Pseudomonadati</taxon>
        <taxon>Pseudomonadota</taxon>
        <taxon>Gammaproteobacteria</taxon>
        <taxon>Chromatiales</taxon>
        <taxon>Chromatiaceae</taxon>
        <taxon>Thioflavicoccus</taxon>
    </lineage>
</organism>
<protein>
    <submittedName>
        <fullName evidence="10">Formate hydrogenlyase subunit 3/multisubunit Na+/H+ antiporter, MnhD subunit</fullName>
    </submittedName>
</protein>
<dbReference type="GO" id="GO:0008137">
    <property type="term" value="F:NADH dehydrogenase (ubiquinone) activity"/>
    <property type="evidence" value="ECO:0007669"/>
    <property type="project" value="InterPro"/>
</dbReference>
<dbReference type="RefSeq" id="WP_015280701.1">
    <property type="nucleotide sequence ID" value="NC_019940.1"/>
</dbReference>
<evidence type="ECO:0000256" key="3">
    <source>
        <dbReference type="ARBA" id="ARBA00022475"/>
    </source>
</evidence>
<dbReference type="PATRIC" id="fig|765912.4.peg.1749"/>
<keyword evidence="11" id="KW-1185">Reference proteome</keyword>
<feature type="transmembrane region" description="Helical" evidence="8">
    <location>
        <begin position="332"/>
        <end position="351"/>
    </location>
</feature>
<evidence type="ECO:0000256" key="5">
    <source>
        <dbReference type="ARBA" id="ARBA00022989"/>
    </source>
</evidence>
<feature type="transmembrane region" description="Helical" evidence="8">
    <location>
        <begin position="303"/>
        <end position="320"/>
    </location>
</feature>
<dbReference type="Proteomes" id="UP000010816">
    <property type="component" value="Chromosome"/>
</dbReference>
<dbReference type="InterPro" id="IPR001750">
    <property type="entry name" value="ND/Mrp_TM"/>
</dbReference>
<name>L0GYV8_9GAMM</name>
<gene>
    <name evidence="10" type="ORF">Thimo_1790</name>
</gene>
<keyword evidence="6 8" id="KW-0472">Membrane</keyword>
<dbReference type="GO" id="GO:0016829">
    <property type="term" value="F:lyase activity"/>
    <property type="evidence" value="ECO:0007669"/>
    <property type="project" value="UniProtKB-KW"/>
</dbReference>
<comment type="similarity">
    <text evidence="2">Belongs to the CPA3 antiporters (TC 2.A.63) subunit D family.</text>
</comment>
<dbReference type="NCBIfam" id="NF009309">
    <property type="entry name" value="PRK12666.1"/>
    <property type="match status" value="1"/>
</dbReference>
<evidence type="ECO:0000259" key="9">
    <source>
        <dbReference type="Pfam" id="PF00361"/>
    </source>
</evidence>
<feature type="transmembrane region" description="Helical" evidence="8">
    <location>
        <begin position="237"/>
        <end position="257"/>
    </location>
</feature>
<keyword evidence="3" id="KW-1003">Cell membrane</keyword>
<dbReference type="InterPro" id="IPR003918">
    <property type="entry name" value="NADH_UbQ_OxRdtase"/>
</dbReference>
<proteinExistence type="inferred from homology"/>
<dbReference type="PANTHER" id="PTHR42703:SF1">
    <property type="entry name" value="NA(+)_H(+) ANTIPORTER SUBUNIT D1"/>
    <property type="match status" value="1"/>
</dbReference>
<dbReference type="STRING" id="765912.Thimo_1790"/>
<dbReference type="KEGG" id="tmb:Thimo_1790"/>
<dbReference type="GO" id="GO:0005886">
    <property type="term" value="C:plasma membrane"/>
    <property type="evidence" value="ECO:0007669"/>
    <property type="project" value="UniProtKB-SubCell"/>
</dbReference>
<evidence type="ECO:0000256" key="7">
    <source>
        <dbReference type="RuleBase" id="RU000320"/>
    </source>
</evidence>